<dbReference type="FunFam" id="1.10.150.50:FF:000014">
    <property type="entry name" value="Protein c-ets-1 isoform 1"/>
    <property type="match status" value="1"/>
</dbReference>
<evidence type="ECO:0000313" key="4">
    <source>
        <dbReference type="EMBL" id="EDL76683.1"/>
    </source>
</evidence>
<organism evidence="4 5">
    <name type="scientific">Rattus norvegicus</name>
    <name type="common">Rat</name>
    <dbReference type="NCBI Taxonomy" id="10116"/>
    <lineage>
        <taxon>Eukaryota</taxon>
        <taxon>Metazoa</taxon>
        <taxon>Chordata</taxon>
        <taxon>Craniata</taxon>
        <taxon>Vertebrata</taxon>
        <taxon>Euteleostomi</taxon>
        <taxon>Mammalia</taxon>
        <taxon>Eutheria</taxon>
        <taxon>Euarchontoglires</taxon>
        <taxon>Glires</taxon>
        <taxon>Rodentia</taxon>
        <taxon>Myomorpha</taxon>
        <taxon>Muroidea</taxon>
        <taxon>Muridae</taxon>
        <taxon>Murinae</taxon>
        <taxon>Rattus</taxon>
    </lineage>
</organism>
<dbReference type="Pfam" id="PF02198">
    <property type="entry name" value="SAM_PNT"/>
    <property type="match status" value="1"/>
</dbReference>
<dbReference type="InterPro" id="IPR003118">
    <property type="entry name" value="Pointed_dom"/>
</dbReference>
<name>A6KPU1_RAT</name>
<dbReference type="RGD" id="1584977">
    <property type="gene designation" value="Ets2"/>
</dbReference>
<evidence type="ECO:0000256" key="2">
    <source>
        <dbReference type="ARBA" id="ARBA00023125"/>
    </source>
</evidence>
<feature type="domain" description="PNT" evidence="3">
    <location>
        <begin position="85"/>
        <end position="170"/>
    </location>
</feature>
<reference evidence="5" key="1">
    <citation type="submission" date="2005-09" db="EMBL/GenBank/DDBJ databases">
        <authorList>
            <person name="Mural R.J."/>
            <person name="Li P.W."/>
            <person name="Adams M.D."/>
            <person name="Amanatides P.G."/>
            <person name="Baden-Tillson H."/>
            <person name="Barnstead M."/>
            <person name="Chin S.H."/>
            <person name="Dew I."/>
            <person name="Evans C.A."/>
            <person name="Ferriera S."/>
            <person name="Flanigan M."/>
            <person name="Fosler C."/>
            <person name="Glodek A."/>
            <person name="Gu Z."/>
            <person name="Holt R.A."/>
            <person name="Jennings D."/>
            <person name="Kraft C.L."/>
            <person name="Lu F."/>
            <person name="Nguyen T."/>
            <person name="Nusskern D.R."/>
            <person name="Pfannkoch C.M."/>
            <person name="Sitter C."/>
            <person name="Sutton G.G."/>
            <person name="Venter J.C."/>
            <person name="Wang Z."/>
            <person name="Woodage T."/>
            <person name="Zheng X.H."/>
            <person name="Zhong F."/>
        </authorList>
    </citation>
    <scope>NUCLEOTIDE SEQUENCE [LARGE SCALE GENOMIC DNA]</scope>
    <source>
        <strain>BN</strain>
        <strain evidence="5">Sprague-Dawley</strain>
    </source>
</reference>
<sequence>MNDFGIKNMDQVAPVANSFRGTLKRQPAFDTFDGSLFAVLPSLSEEQTLQEVPTGLDSVSHDSATCELPLLTPCSKAVMSQALKATFSGFHKEQRRLGIPKNPWLWNEQQVCQWLHWATNEFSLVNVNLQRFGMNGQMLCNLGKERFLELAPDFVGDILWEHLEQMIKGFGVEQAPYGMQAPSYLKDGLLDGMCPPSATPAALGSEQELQMLPKSRLNTVSVNYCSISQDFPGGNLNLLNSSSEVLTLLTPQRGLSIVWLFLTRKTQGARLSRERWGQLREL</sequence>
<dbReference type="EMBL" id="CH474083">
    <property type="protein sequence ID" value="EDL76683.1"/>
    <property type="molecule type" value="Genomic_DNA"/>
</dbReference>
<dbReference type="AlphaFoldDB" id="A6KPU1"/>
<evidence type="ECO:0000313" key="5">
    <source>
        <dbReference type="Proteomes" id="UP000234681"/>
    </source>
</evidence>
<proteinExistence type="inferred from homology"/>
<protein>
    <submittedName>
        <fullName evidence="4">V-ets erythroblastosis virus E26 oncogene homolog 2 (Avian) (Mapped), isoform CRA_d</fullName>
    </submittedName>
</protein>
<comment type="similarity">
    <text evidence="1">Belongs to the ETS family.</text>
</comment>
<dbReference type="InterPro" id="IPR013761">
    <property type="entry name" value="SAM/pointed_sf"/>
</dbReference>
<dbReference type="SUPFAM" id="SSF47769">
    <property type="entry name" value="SAM/Pointed domain"/>
    <property type="match status" value="1"/>
</dbReference>
<dbReference type="PROSITE" id="PS51433">
    <property type="entry name" value="PNT"/>
    <property type="match status" value="1"/>
</dbReference>
<dbReference type="SMART" id="SM00251">
    <property type="entry name" value="SAM_PNT"/>
    <property type="match status" value="1"/>
</dbReference>
<evidence type="ECO:0000256" key="1">
    <source>
        <dbReference type="ARBA" id="ARBA00005562"/>
    </source>
</evidence>
<evidence type="ECO:0000313" key="6">
    <source>
        <dbReference type="RGD" id="1584977"/>
    </source>
</evidence>
<dbReference type="Gene3D" id="1.10.150.50">
    <property type="entry name" value="Transcription Factor, Ets-1"/>
    <property type="match status" value="1"/>
</dbReference>
<evidence type="ECO:0000259" key="3">
    <source>
        <dbReference type="PROSITE" id="PS51433"/>
    </source>
</evidence>
<accession>A6KPU1</accession>
<dbReference type="AGR" id="RGD:1584977"/>
<keyword evidence="2" id="KW-0238">DNA-binding</keyword>
<dbReference type="Proteomes" id="UP000234681">
    <property type="component" value="Chromosome 11"/>
</dbReference>
<gene>
    <name evidence="6" type="primary">Ets2</name>
    <name evidence="4" type="synonym">Ets2_mapped</name>
    <name evidence="4" type="ORF">rCG_53068</name>
</gene>
<dbReference type="GO" id="GO:0043565">
    <property type="term" value="F:sequence-specific DNA binding"/>
    <property type="evidence" value="ECO:0007669"/>
    <property type="project" value="InterPro"/>
</dbReference>